<evidence type="ECO:0000313" key="1">
    <source>
        <dbReference type="EMBL" id="ADW76499.1"/>
    </source>
</evidence>
<evidence type="ECO:0000313" key="3">
    <source>
        <dbReference type="Proteomes" id="UP000007257"/>
    </source>
</evidence>
<evidence type="ECO:0000313" key="4">
    <source>
        <dbReference type="Proteomes" id="UP001598201"/>
    </source>
</evidence>
<dbReference type="Proteomes" id="UP001598201">
    <property type="component" value="Unassembled WGS sequence"/>
</dbReference>
<proteinExistence type="predicted"/>
<dbReference type="OrthoDB" id="6453802at2"/>
<dbReference type="InterPro" id="IPR053855">
    <property type="entry name" value="DUF6931"/>
</dbReference>
<dbReference type="EMBL" id="JBHUCJ010000077">
    <property type="protein sequence ID" value="MFD3226227.1"/>
    <property type="molecule type" value="Genomic_DNA"/>
</dbReference>
<keyword evidence="1" id="KW-0614">Plasmid</keyword>
<dbReference type="AlphaFoldDB" id="A0A0H3FH90"/>
<accession>A0A0H3FH90</accession>
<reference evidence="1 3" key="2">
    <citation type="journal article" date="2012" name="J. Bacteriol.">
        <title>Complete Genome Sequence of Rahnella sp. Strain Y9602, a Gammaproteobacterium Isolate from Metal- and Radionuclide-Contaminated Soil.</title>
        <authorList>
            <person name="Martinez R.J."/>
            <person name="Bruce D."/>
            <person name="Detter C."/>
            <person name="Goodwin L.A."/>
            <person name="Han J."/>
            <person name="Han C.S."/>
            <person name="Held B."/>
            <person name="Land M.L."/>
            <person name="Mikhailova N."/>
            <person name="Nolan M."/>
            <person name="Pennacchio L."/>
            <person name="Pitluck S."/>
            <person name="Tapia R."/>
            <person name="Woyke T."/>
            <person name="Sobecky P.A."/>
        </authorList>
    </citation>
    <scope>NUCLEOTIDE SEQUENCE [LARGE SCALE GENOMIC DNA]</scope>
    <source>
        <strain evidence="1 3">Y9602</strain>
        <plasmid evidence="1 3">pRAHAQ01</plasmid>
    </source>
</reference>
<dbReference type="eggNOG" id="ENOG5033BSV">
    <property type="taxonomic scope" value="Bacteria"/>
</dbReference>
<gene>
    <name evidence="1" type="ordered locus">Rahaq_4924</name>
    <name evidence="2" type="ORF">ACFPK4_22045</name>
</gene>
<dbReference type="EMBL" id="CP002506">
    <property type="protein sequence ID" value="ADW76499.1"/>
    <property type="molecule type" value="Genomic_DNA"/>
</dbReference>
<dbReference type="KEGG" id="rah:Rahaq_4924"/>
<reference evidence="3" key="1">
    <citation type="submission" date="2011-01" db="EMBL/GenBank/DDBJ databases">
        <title>Complete sequence of plasmid1 of Rahnella sp. Y9602.</title>
        <authorList>
            <consortium name="US DOE Joint Genome Institute"/>
            <person name="Lucas S."/>
            <person name="Copeland A."/>
            <person name="Lapidus A."/>
            <person name="Cheng J.-F."/>
            <person name="Goodwin L."/>
            <person name="Pitluck S."/>
            <person name="Lu M."/>
            <person name="Detter J.C."/>
            <person name="Han C."/>
            <person name="Tapia R."/>
            <person name="Land M."/>
            <person name="Hauser L."/>
            <person name="Kyrpides N."/>
            <person name="Ivanova N."/>
            <person name="Ovchinnikova G."/>
            <person name="Pagani I."/>
            <person name="Sobecky P.A."/>
            <person name="Martinez R.J."/>
            <person name="Woyke T."/>
        </authorList>
    </citation>
    <scope>NUCLEOTIDE SEQUENCE [LARGE SCALE GENOMIC DNA]</scope>
    <source>
        <strain evidence="3">Y9602</strain>
        <plasmid evidence="3">pRAHAQ01</plasmid>
    </source>
</reference>
<dbReference type="RefSeq" id="WP_013578180.1">
    <property type="nucleotide sequence ID" value="NC_015062.1"/>
</dbReference>
<protein>
    <submittedName>
        <fullName evidence="2">DUF6931 family protein</fullName>
    </submittedName>
</protein>
<dbReference type="Proteomes" id="UP000007257">
    <property type="component" value="Plasmid pRAHAQ01"/>
</dbReference>
<evidence type="ECO:0000313" key="2">
    <source>
        <dbReference type="EMBL" id="MFD3226227.1"/>
    </source>
</evidence>
<keyword evidence="4" id="KW-1185">Reference proteome</keyword>
<sequence length="171" mass="18772">MKEKLLTPEALAAYNPLQNGAENAAQLMIAERWEDALASVAADSVQEKLLAWTLQKALARPESQEPAMQQCASEIHQWLANPDDDRRFRIFQQAEQLGFDTPVGALGLSLFWMQGSMTPAEFDAVYPEPHLSRLMLHCALKLLSVAIAAEDAPLKGAQTLLSEWHAAGGGY</sequence>
<organism evidence="1 3">
    <name type="scientific">Rahnella sp. (strain Y9602)</name>
    <dbReference type="NCBI Taxonomy" id="2703885"/>
    <lineage>
        <taxon>Bacteria</taxon>
        <taxon>Pseudomonadati</taxon>
        <taxon>Pseudomonadota</taxon>
        <taxon>Gammaproteobacteria</taxon>
        <taxon>Enterobacterales</taxon>
        <taxon>Yersiniaceae</taxon>
        <taxon>Rahnella</taxon>
    </lineage>
</organism>
<dbReference type="HOGENOM" id="CLU_146563_0_0_6"/>
<dbReference type="Pfam" id="PF22011">
    <property type="entry name" value="DUF6931"/>
    <property type="match status" value="1"/>
</dbReference>
<geneLocation type="plasmid" evidence="1 3">
    <name>pRAHAQ01</name>
</geneLocation>
<reference evidence="2 4" key="3">
    <citation type="submission" date="2024-09" db="EMBL/GenBank/DDBJ databases">
        <title>Genomes of Rahnella.</title>
        <authorList>
            <person name="Mnguni F.C."/>
            <person name="Shin G.Y."/>
            <person name="Coutinho T."/>
        </authorList>
    </citation>
    <scope>NUCLEOTIDE SEQUENCE [LARGE SCALE GENOMIC DNA]</scope>
    <source>
        <strain evidence="2 4">20WA0057</strain>
    </source>
</reference>
<name>A0A0H3FH90_RAHSY</name>